<feature type="compositionally biased region" description="Basic and acidic residues" evidence="2">
    <location>
        <begin position="667"/>
        <end position="683"/>
    </location>
</feature>
<protein>
    <recommendedName>
        <fullName evidence="5">Chromo domain-containing protein</fullName>
    </recommendedName>
</protein>
<feature type="compositionally biased region" description="Polar residues" evidence="2">
    <location>
        <begin position="232"/>
        <end position="251"/>
    </location>
</feature>
<feature type="compositionally biased region" description="Basic and acidic residues" evidence="2">
    <location>
        <begin position="631"/>
        <end position="643"/>
    </location>
</feature>
<sequence length="1308" mass="141191">MALDDSMQVKPVARPLPAQNTDDGHCILQRFGSVMKRPAAASPPAPHPHGEVDYDKEYKVKNILGENKRQYLIDWAEDEETGAQYPPTWEPKSYVNKEAVQDWKDQQARKVQETQAQASSSAAPATPSRRRKGKSRRVVESSSDASPAWSKKQSPRQQAEVSGQAEPGSQPEPEIVESQTEAAAEPESADSPLFEPVVEPSEARSSYAAGEYQKFSSLGVLASSEPSASASQPIADTQPVSSPSGDQSHSVPVNFGDGAGRVVPDSQSAAELFSSSAPAAATGGDSEPSVGAPETGARTSQEDRSHTAEAVNISKEAALIDAGSVTGDSNLAIISVDPTRSAEQARPKPPNTGFGGLSDSVRDLGAAEIESQLPEDLNTCLSQDLRHSQVSAGAERLNLTTERREFSPLRTVSPSGARSQIQYGQDLASRAPAGYTSSLPSSSSPFQTQVARPSTGGALRTTSQAQPLPRLSIGQRAFSQQPAGPSLPRSSSPFASVPSHTLRTLGESAPPRPSTPSSGLGFGLGFSTPASQRIMDTSQASRRSTDSKSQLAAKLKLIQEQGRAKRQSMVPTSAPAHGAPPNQVLQPRQPPSASTTAPLAQPPSLVSSLVEAEQERRSPSQVPATEPRPTITRDEMNTSERYETLVPQAPDVSADGQPRQRPASGDFSRRHQQTKDAEVDESRNHVVPIGLLGHQRDQYPQTLQWGRQVVEDFLASSAPDNALVDGAESLLQRLRKIALHPDLDNVDTFTQYDVEPTQDAQWSIDCSAKFRFLKALLDGLRDQTLHVALVSAPGRIVQILEAFLTGINVPHRLMDQVTESSLSSDHEGLMVTLASVDDEAVESSPADVIIAMEPAASEGSMAVKALASKSVSMPLFLTLVVPGSIEHIEQSVSATLAPRARLRALVSGVWQYRKDAGKLGDEYTAPVAAASSIAQYLATQANDVEWPVADLDPLPNLDSQTESDLEQTSEHGAIGMKRSFASDDLAGDTEVNKKARYAHHAPDLPITINPQEIEITHVTNSVGKSTQPSNSSGIAPQLALLTDTERSLHRMLKEAQDKLEEQVQVMSDLQYRHEEQRTQMVEARKERDSAIATATRAVERLTELNGTVTALKHERTSLKSGLEDANARLLAHSVPERAELESLRLANEQMRAEKQQLEKRLQSAKEENEYSRAEYQSASQSAQSFATQNTDLENRVATLQNKATGEQARLRQMGYDMQTKNLRVENKHLKAVLRGHEAGLKLKDEEIARLKEASRGRMGTRGTSVPRSPRVGSPMKMDALRGNGSRQGSPAASDVRERTTPLHPLRQG</sequence>
<feature type="region of interest" description="Disordered" evidence="2">
    <location>
        <begin position="102"/>
        <end position="206"/>
    </location>
</feature>
<feature type="region of interest" description="Disordered" evidence="2">
    <location>
        <begin position="431"/>
        <end position="683"/>
    </location>
</feature>
<proteinExistence type="predicted"/>
<dbReference type="InterPro" id="IPR021006">
    <property type="entry name" value="Hda2/3"/>
</dbReference>
<dbReference type="Gene3D" id="3.40.50.12360">
    <property type="match status" value="1"/>
</dbReference>
<dbReference type="GO" id="GO:0070823">
    <property type="term" value="C:HDA1 complex"/>
    <property type="evidence" value="ECO:0007669"/>
    <property type="project" value="InterPro"/>
</dbReference>
<comment type="caution">
    <text evidence="3">The sequence shown here is derived from an EMBL/GenBank/DDBJ whole genome shotgun (WGS) entry which is preliminary data.</text>
</comment>
<dbReference type="Proteomes" id="UP000308549">
    <property type="component" value="Unassembled WGS sequence"/>
</dbReference>
<feature type="coiled-coil region" evidence="1">
    <location>
        <begin position="1052"/>
        <end position="1086"/>
    </location>
</feature>
<feature type="compositionally biased region" description="Polar residues" evidence="2">
    <location>
        <begin position="477"/>
        <end position="502"/>
    </location>
</feature>
<organism evidence="3 4">
    <name type="scientific">Salinomyces thailandicus</name>
    <dbReference type="NCBI Taxonomy" id="706561"/>
    <lineage>
        <taxon>Eukaryota</taxon>
        <taxon>Fungi</taxon>
        <taxon>Dikarya</taxon>
        <taxon>Ascomycota</taxon>
        <taxon>Pezizomycotina</taxon>
        <taxon>Dothideomycetes</taxon>
        <taxon>Dothideomycetidae</taxon>
        <taxon>Mycosphaerellales</taxon>
        <taxon>Teratosphaeriaceae</taxon>
        <taxon>Salinomyces</taxon>
    </lineage>
</organism>
<feature type="coiled-coil region" evidence="1">
    <location>
        <begin position="1140"/>
        <end position="1209"/>
    </location>
</feature>
<keyword evidence="4" id="KW-1185">Reference proteome</keyword>
<feature type="compositionally biased region" description="Polar residues" evidence="2">
    <location>
        <begin position="529"/>
        <end position="550"/>
    </location>
</feature>
<feature type="compositionally biased region" description="Basic and acidic residues" evidence="2">
    <location>
        <begin position="102"/>
        <end position="112"/>
    </location>
</feature>
<evidence type="ECO:0000256" key="1">
    <source>
        <dbReference type="SAM" id="Coils"/>
    </source>
</evidence>
<keyword evidence="1" id="KW-0175">Coiled coil</keyword>
<feature type="compositionally biased region" description="Low complexity" evidence="2">
    <location>
        <begin position="181"/>
        <end position="192"/>
    </location>
</feature>
<gene>
    <name evidence="3" type="ORF">B0A50_03567</name>
</gene>
<dbReference type="InterPro" id="IPR038609">
    <property type="entry name" value="HDA1_su2/3_sf"/>
</dbReference>
<feature type="region of interest" description="Disordered" evidence="2">
    <location>
        <begin position="1251"/>
        <end position="1308"/>
    </location>
</feature>
<feature type="region of interest" description="Disordered" evidence="2">
    <location>
        <begin position="221"/>
        <end position="310"/>
    </location>
</feature>
<feature type="compositionally biased region" description="Low complexity" evidence="2">
    <location>
        <begin position="222"/>
        <end position="231"/>
    </location>
</feature>
<dbReference type="OrthoDB" id="3647690at2759"/>
<dbReference type="Pfam" id="PF11496">
    <property type="entry name" value="HDA2-3"/>
    <property type="match status" value="1"/>
</dbReference>
<evidence type="ECO:0008006" key="5">
    <source>
        <dbReference type="Google" id="ProtNLM"/>
    </source>
</evidence>
<feature type="region of interest" description="Disordered" evidence="2">
    <location>
        <begin position="1"/>
        <end position="24"/>
    </location>
</feature>
<accession>A0A4U0U416</accession>
<feature type="compositionally biased region" description="Low complexity" evidence="2">
    <location>
        <begin position="114"/>
        <end position="127"/>
    </location>
</feature>
<feature type="region of interest" description="Disordered" evidence="2">
    <location>
        <begin position="338"/>
        <end position="360"/>
    </location>
</feature>
<evidence type="ECO:0000256" key="2">
    <source>
        <dbReference type="SAM" id="MobiDB-lite"/>
    </source>
</evidence>
<feature type="compositionally biased region" description="Polar residues" evidence="2">
    <location>
        <begin position="265"/>
        <end position="277"/>
    </location>
</feature>
<dbReference type="EMBL" id="NAJL01000014">
    <property type="protein sequence ID" value="TKA29554.1"/>
    <property type="molecule type" value="Genomic_DNA"/>
</dbReference>
<reference evidence="3 4" key="1">
    <citation type="submission" date="2017-03" db="EMBL/GenBank/DDBJ databases">
        <title>Genomes of endolithic fungi from Antarctica.</title>
        <authorList>
            <person name="Coleine C."/>
            <person name="Masonjones S."/>
            <person name="Stajich J.E."/>
        </authorList>
    </citation>
    <scope>NUCLEOTIDE SEQUENCE [LARGE SCALE GENOMIC DNA]</scope>
    <source>
        <strain evidence="3 4">CCFEE 6315</strain>
    </source>
</reference>
<evidence type="ECO:0000313" key="4">
    <source>
        <dbReference type="Proteomes" id="UP000308549"/>
    </source>
</evidence>
<name>A0A4U0U416_9PEZI</name>
<evidence type="ECO:0000313" key="3">
    <source>
        <dbReference type="EMBL" id="TKA29554.1"/>
    </source>
</evidence>
<feature type="compositionally biased region" description="Polar residues" evidence="2">
    <location>
        <begin position="583"/>
        <end position="598"/>
    </location>
</feature>
<feature type="compositionally biased region" description="Polar residues" evidence="2">
    <location>
        <begin position="151"/>
        <end position="161"/>
    </location>
</feature>